<dbReference type="STRING" id="1844006.PhaeoP97_00090"/>
<proteinExistence type="predicted"/>
<dbReference type="OrthoDB" id="3727779at2"/>
<evidence type="ECO:0000313" key="1">
    <source>
        <dbReference type="EMBL" id="APG45545.1"/>
    </source>
</evidence>
<organism evidence="1 2">
    <name type="scientific">Phaeobacter porticola</name>
    <dbReference type="NCBI Taxonomy" id="1844006"/>
    <lineage>
        <taxon>Bacteria</taxon>
        <taxon>Pseudomonadati</taxon>
        <taxon>Pseudomonadota</taxon>
        <taxon>Alphaproteobacteria</taxon>
        <taxon>Rhodobacterales</taxon>
        <taxon>Roseobacteraceae</taxon>
        <taxon>Phaeobacter</taxon>
    </lineage>
</organism>
<dbReference type="Gene3D" id="3.10.129.10">
    <property type="entry name" value="Hotdog Thioesterase"/>
    <property type="match status" value="1"/>
</dbReference>
<keyword evidence="2" id="KW-1185">Reference proteome</keyword>
<dbReference type="PANTHER" id="PTHR12475">
    <property type="match status" value="1"/>
</dbReference>
<dbReference type="PANTHER" id="PTHR12475:SF4">
    <property type="entry name" value="PROTEIN THEM6"/>
    <property type="match status" value="1"/>
</dbReference>
<sequence length="195" mass="22315">MFPIVRLIKDLLVARRMPPLDLTETHVSRHICWPWDLDIWMELNNGRAMTLYDLGRTMLAQRVGLIGALRSRRWGMTVAGTTVRFRRRIRGFERFEMRSRAVAWDDRFIYLEQSMWKSNGDCASHVMLRTAITDAKGIVSPQEVLKTIGRTDSAAPQMPDWIKAWCEADAGRPWPPMMPTETVAPDASAAQDTLA</sequence>
<dbReference type="EMBL" id="CP016364">
    <property type="protein sequence ID" value="APG45545.1"/>
    <property type="molecule type" value="Genomic_DNA"/>
</dbReference>
<dbReference type="Pfam" id="PF13279">
    <property type="entry name" value="4HBT_2"/>
    <property type="match status" value="1"/>
</dbReference>
<reference evidence="2" key="1">
    <citation type="submission" date="2016-07" db="EMBL/GenBank/DDBJ databases">
        <title>Phaeobacter portensis sp. nov., a tropodithietic acid producing bacterium isolated from a German harbor.</title>
        <authorList>
            <person name="Freese H.M."/>
            <person name="Bunk B."/>
            <person name="Breider S."/>
            <person name="Brinkhoff T."/>
        </authorList>
    </citation>
    <scope>NUCLEOTIDE SEQUENCE [LARGE SCALE GENOMIC DNA]</scope>
    <source>
        <strain evidence="2">P97</strain>
    </source>
</reference>
<dbReference type="KEGG" id="php:PhaeoP97_00090"/>
<dbReference type="AlphaFoldDB" id="A0A1L3I0A6"/>
<gene>
    <name evidence="1" type="ORF">PhaeoP97_00090</name>
</gene>
<protein>
    <submittedName>
        <fullName evidence="1">Thioeseterase-like protein</fullName>
    </submittedName>
</protein>
<dbReference type="InterPro" id="IPR051490">
    <property type="entry name" value="THEM6_lcsJ_thioesterase"/>
</dbReference>
<dbReference type="Proteomes" id="UP000183859">
    <property type="component" value="Chromosome"/>
</dbReference>
<dbReference type="CDD" id="cd00586">
    <property type="entry name" value="4HBT"/>
    <property type="match status" value="1"/>
</dbReference>
<dbReference type="InterPro" id="IPR029069">
    <property type="entry name" value="HotDog_dom_sf"/>
</dbReference>
<evidence type="ECO:0000313" key="2">
    <source>
        <dbReference type="Proteomes" id="UP000183859"/>
    </source>
</evidence>
<accession>A0A1L3I0A6</accession>
<dbReference type="SUPFAM" id="SSF54637">
    <property type="entry name" value="Thioesterase/thiol ester dehydrase-isomerase"/>
    <property type="match status" value="1"/>
</dbReference>
<name>A0A1L3I0A6_9RHOB</name>
<dbReference type="RefSeq" id="WP_072503389.1">
    <property type="nucleotide sequence ID" value="NZ_CP016364.1"/>
</dbReference>